<sequence length="158" mass="16318">MPVYLVLTVAFILFYANMLVVQVVKGGPFPNPGPKGRALWRTWVFLQALFAGAFLVGGAAALVSEDMSCAAPPGGGGGRGGIQPLQPPPCGLDLTAATEWAVTGPAFGVCAVAGGALIVVAVLLRRRRNHSQPVVAQHDRATDVAALREQPHSSGGRP</sequence>
<gene>
    <name evidence="3" type="ORF">R4198_23885</name>
</gene>
<dbReference type="Proteomes" id="UP001185792">
    <property type="component" value="Unassembled WGS sequence"/>
</dbReference>
<evidence type="ECO:0000256" key="1">
    <source>
        <dbReference type="SAM" id="MobiDB-lite"/>
    </source>
</evidence>
<keyword evidence="2" id="KW-1133">Transmembrane helix</keyword>
<proteinExistence type="predicted"/>
<reference evidence="3 4" key="1">
    <citation type="submission" date="2023-10" db="EMBL/GenBank/DDBJ databases">
        <title>Development of a sustainable strategy for remediation of hydrocarbon-contaminated territories based on the waste exchange concept.</title>
        <authorList>
            <person name="Krivoruchko A."/>
        </authorList>
    </citation>
    <scope>NUCLEOTIDE SEQUENCE [LARGE SCALE GENOMIC DNA]</scope>
    <source>
        <strain evidence="3 4">IEGM 1236</strain>
    </source>
</reference>
<dbReference type="RefSeq" id="WP_317714721.1">
    <property type="nucleotide sequence ID" value="NZ_JAWLUM010000005.1"/>
</dbReference>
<dbReference type="EMBL" id="JAWLUM010000005">
    <property type="protein sequence ID" value="MDV7136746.1"/>
    <property type="molecule type" value="Genomic_DNA"/>
</dbReference>
<feature type="transmembrane region" description="Helical" evidence="2">
    <location>
        <begin position="44"/>
        <end position="63"/>
    </location>
</feature>
<feature type="region of interest" description="Disordered" evidence="1">
    <location>
        <begin position="134"/>
        <end position="158"/>
    </location>
</feature>
<keyword evidence="2" id="KW-0472">Membrane</keyword>
<keyword evidence="4" id="KW-1185">Reference proteome</keyword>
<feature type="transmembrane region" description="Helical" evidence="2">
    <location>
        <begin position="6"/>
        <end position="24"/>
    </location>
</feature>
<keyword evidence="2" id="KW-0812">Transmembrane</keyword>
<feature type="transmembrane region" description="Helical" evidence="2">
    <location>
        <begin position="102"/>
        <end position="124"/>
    </location>
</feature>
<name>A0ABU4F189_WILMA</name>
<evidence type="ECO:0000256" key="2">
    <source>
        <dbReference type="SAM" id="Phobius"/>
    </source>
</evidence>
<evidence type="ECO:0000313" key="3">
    <source>
        <dbReference type="EMBL" id="MDV7136746.1"/>
    </source>
</evidence>
<organism evidence="3 4">
    <name type="scientific">Williamsia marianensis</name>
    <dbReference type="NCBI Taxonomy" id="85044"/>
    <lineage>
        <taxon>Bacteria</taxon>
        <taxon>Bacillati</taxon>
        <taxon>Actinomycetota</taxon>
        <taxon>Actinomycetes</taxon>
        <taxon>Mycobacteriales</taxon>
        <taxon>Nocardiaceae</taxon>
        <taxon>Williamsia</taxon>
    </lineage>
</organism>
<comment type="caution">
    <text evidence="3">The sequence shown here is derived from an EMBL/GenBank/DDBJ whole genome shotgun (WGS) entry which is preliminary data.</text>
</comment>
<accession>A0ABU4F189</accession>
<protein>
    <submittedName>
        <fullName evidence="3">Uncharacterized protein</fullName>
    </submittedName>
</protein>
<evidence type="ECO:0000313" key="4">
    <source>
        <dbReference type="Proteomes" id="UP001185792"/>
    </source>
</evidence>